<reference evidence="5" key="1">
    <citation type="submission" date="2025-08" db="UniProtKB">
        <authorList>
            <consortium name="RefSeq"/>
        </authorList>
    </citation>
    <scope>IDENTIFICATION</scope>
    <source>
        <tissue evidence="5">Leaf</tissue>
    </source>
</reference>
<feature type="region of interest" description="Disordered" evidence="2">
    <location>
        <begin position="475"/>
        <end position="497"/>
    </location>
</feature>
<dbReference type="InterPro" id="IPR005162">
    <property type="entry name" value="Retrotrans_gag_dom"/>
</dbReference>
<keyword evidence="1" id="KW-0175">Coiled coil</keyword>
<dbReference type="KEGG" id="rarg:115733680"/>
<sequence length="497" mass="56123">MAEQAEPLARMEQRMKQQMEEQMKVVNDQMAQMRLMMAELITGRRQSPAAPAAPTFQAQTSFDPRITAQGDGTYDGMPPLEDVVLLGVTNAVPPPVNVIPPGVRGTTQTFGYTGLPTARIVTPPLVTIPQPRGTIGIMNDESAKLLAKMDQRLREVEGTRSIAPIDLSVFTRVQVPDKFKMPTFEKYEGTSNPIQHVEMYQGLMNKYVSNGPLMVQTFQASRRVLAMQWYTNHKINRMDSWEDAANAFIKHFKFNLDVTISREDLERTELKKGETLKEYATRWRNMAGQIMPEPPERDLMKLFVSTLPLAIRSRMSVTAVRTFSELISMGEEIESGLKKGWYGEATAFGKRFLGKKDKDHSPEVNMTYVQKVPADVQKMQVAPQRTPGYSRQNRRTNRCKNRTFTPLPGTLSQVLDVLRKKGLLSSEPQRPNPAKYPRYDPTKKCDYHSNEQGHSVDDCPVLKHRIQDLLETGAFAFQPTGKPNVQSNPLPDHSGDI</sequence>
<dbReference type="PANTHER" id="PTHR33223:SF8">
    <property type="entry name" value="OS04G0172440 PROTEIN"/>
    <property type="match status" value="1"/>
</dbReference>
<dbReference type="GeneID" id="115733680"/>
<evidence type="ECO:0000313" key="5">
    <source>
        <dbReference type="RefSeq" id="XP_030520171.2"/>
    </source>
</evidence>
<protein>
    <submittedName>
        <fullName evidence="5">Uncharacterized protein LOC115733680</fullName>
    </submittedName>
</protein>
<feature type="domain" description="Retrotransposon gag" evidence="3">
    <location>
        <begin position="226"/>
        <end position="303"/>
    </location>
</feature>
<proteinExistence type="predicted"/>
<dbReference type="Pfam" id="PF03732">
    <property type="entry name" value="Retrotrans_gag"/>
    <property type="match status" value="1"/>
</dbReference>
<dbReference type="PANTHER" id="PTHR33223">
    <property type="entry name" value="CCHC-TYPE DOMAIN-CONTAINING PROTEIN"/>
    <property type="match status" value="1"/>
</dbReference>
<evidence type="ECO:0000256" key="1">
    <source>
        <dbReference type="SAM" id="Coils"/>
    </source>
</evidence>
<organism evidence="4 5">
    <name type="scientific">Rhodamnia argentea</name>
    <dbReference type="NCBI Taxonomy" id="178133"/>
    <lineage>
        <taxon>Eukaryota</taxon>
        <taxon>Viridiplantae</taxon>
        <taxon>Streptophyta</taxon>
        <taxon>Embryophyta</taxon>
        <taxon>Tracheophyta</taxon>
        <taxon>Spermatophyta</taxon>
        <taxon>Magnoliopsida</taxon>
        <taxon>eudicotyledons</taxon>
        <taxon>Gunneridae</taxon>
        <taxon>Pentapetalae</taxon>
        <taxon>rosids</taxon>
        <taxon>malvids</taxon>
        <taxon>Myrtales</taxon>
        <taxon>Myrtaceae</taxon>
        <taxon>Myrtoideae</taxon>
        <taxon>Myrteae</taxon>
        <taxon>Australasian group</taxon>
        <taxon>Rhodamnia</taxon>
    </lineage>
</organism>
<dbReference type="RefSeq" id="XP_030520171.2">
    <property type="nucleotide sequence ID" value="XM_030664311.2"/>
</dbReference>
<dbReference type="Proteomes" id="UP000827889">
    <property type="component" value="Chromosome 10"/>
</dbReference>
<dbReference type="AlphaFoldDB" id="A0A8B8NCJ0"/>
<accession>A0A8B8NCJ0</accession>
<evidence type="ECO:0000313" key="4">
    <source>
        <dbReference type="Proteomes" id="UP000827889"/>
    </source>
</evidence>
<name>A0A8B8NCJ0_9MYRT</name>
<evidence type="ECO:0000256" key="2">
    <source>
        <dbReference type="SAM" id="MobiDB-lite"/>
    </source>
</evidence>
<feature type="coiled-coil region" evidence="1">
    <location>
        <begin position="8"/>
        <end position="36"/>
    </location>
</feature>
<gene>
    <name evidence="5" type="primary">LOC115733680</name>
</gene>
<evidence type="ECO:0000259" key="3">
    <source>
        <dbReference type="Pfam" id="PF03732"/>
    </source>
</evidence>
<keyword evidence="4" id="KW-1185">Reference proteome</keyword>